<feature type="compositionally biased region" description="Acidic residues" evidence="7">
    <location>
        <begin position="263"/>
        <end position="274"/>
    </location>
</feature>
<dbReference type="InterPro" id="IPR002994">
    <property type="entry name" value="Surf1/Shy1"/>
</dbReference>
<comment type="subcellular location">
    <subcellularLocation>
        <location evidence="6">Cell membrane</location>
        <topology evidence="6">Multi-pass membrane protein</topology>
    </subcellularLocation>
    <subcellularLocation>
        <location evidence="1">Membrane</location>
    </subcellularLocation>
</comment>
<dbReference type="Proteomes" id="UP000192591">
    <property type="component" value="Unassembled WGS sequence"/>
</dbReference>
<keyword evidence="3 6" id="KW-0812">Transmembrane</keyword>
<keyword evidence="9" id="KW-1185">Reference proteome</keyword>
<accession>A0A1V8ZZH1</accession>
<evidence type="ECO:0000256" key="3">
    <source>
        <dbReference type="ARBA" id="ARBA00022692"/>
    </source>
</evidence>
<dbReference type="EMBL" id="MWIH01000007">
    <property type="protein sequence ID" value="OQO90292.1"/>
    <property type="molecule type" value="Genomic_DNA"/>
</dbReference>
<evidence type="ECO:0000256" key="7">
    <source>
        <dbReference type="SAM" id="MobiDB-lite"/>
    </source>
</evidence>
<evidence type="ECO:0000256" key="4">
    <source>
        <dbReference type="ARBA" id="ARBA00022989"/>
    </source>
</evidence>
<dbReference type="GO" id="GO:0005886">
    <property type="term" value="C:plasma membrane"/>
    <property type="evidence" value="ECO:0007669"/>
    <property type="project" value="UniProtKB-SubCell"/>
</dbReference>
<organism evidence="8 9">
    <name type="scientific">Saccharomonospora piscinae</name>
    <dbReference type="NCBI Taxonomy" id="687388"/>
    <lineage>
        <taxon>Bacteria</taxon>
        <taxon>Bacillati</taxon>
        <taxon>Actinomycetota</taxon>
        <taxon>Actinomycetes</taxon>
        <taxon>Pseudonocardiales</taxon>
        <taxon>Pseudonocardiaceae</taxon>
        <taxon>Saccharomonospora</taxon>
    </lineage>
</organism>
<sequence>MRWKLLLRPGWLALTLVVFGFAVTCFTVLSPWQFDRHDDRSTQNTAVQSSFDEQPRPLAEILPAGQRPGNDTEWRRVLVEGTYLPEHEIIARLRTVQGEPAFEVLTPLRTTSGRVVLVDRGYLRPDNGDVPPYAAAPGGVVRVEARLRADETDPQRRDAFSDVSTQGRMHAYAVDSRTVARATDLDISPGYLQLAAGQPGVLNALPLPQLEAGPFFSYALQWVAFGVMAVLGWAYFTVRELKPGGALSDDGNGPRRKSVAELLAEDEADEPASR</sequence>
<dbReference type="InterPro" id="IPR045214">
    <property type="entry name" value="Surf1/Surf4"/>
</dbReference>
<dbReference type="CDD" id="cd06662">
    <property type="entry name" value="SURF1"/>
    <property type="match status" value="1"/>
</dbReference>
<keyword evidence="6" id="KW-1003">Cell membrane</keyword>
<protein>
    <recommendedName>
        <fullName evidence="6">SURF1-like protein</fullName>
    </recommendedName>
</protein>
<comment type="similarity">
    <text evidence="2 6">Belongs to the SURF1 family.</text>
</comment>
<evidence type="ECO:0000256" key="2">
    <source>
        <dbReference type="ARBA" id="ARBA00007165"/>
    </source>
</evidence>
<dbReference type="Pfam" id="PF02104">
    <property type="entry name" value="SURF1"/>
    <property type="match status" value="1"/>
</dbReference>
<comment type="caution">
    <text evidence="8">The sequence shown here is derived from an EMBL/GenBank/DDBJ whole genome shotgun (WGS) entry which is preliminary data.</text>
</comment>
<feature type="transmembrane region" description="Helical" evidence="6">
    <location>
        <begin position="12"/>
        <end position="34"/>
    </location>
</feature>
<dbReference type="STRING" id="1962155.B1813_17875"/>
<evidence type="ECO:0000313" key="9">
    <source>
        <dbReference type="Proteomes" id="UP000192591"/>
    </source>
</evidence>
<keyword evidence="4 6" id="KW-1133">Transmembrane helix</keyword>
<evidence type="ECO:0000256" key="1">
    <source>
        <dbReference type="ARBA" id="ARBA00004370"/>
    </source>
</evidence>
<dbReference type="PANTHER" id="PTHR23427">
    <property type="entry name" value="SURFEIT LOCUS PROTEIN"/>
    <property type="match status" value="1"/>
</dbReference>
<evidence type="ECO:0000256" key="6">
    <source>
        <dbReference type="RuleBase" id="RU363076"/>
    </source>
</evidence>
<evidence type="ECO:0000256" key="5">
    <source>
        <dbReference type="ARBA" id="ARBA00023136"/>
    </source>
</evidence>
<keyword evidence="5 6" id="KW-0472">Membrane</keyword>
<dbReference type="RefSeq" id="WP_081193784.1">
    <property type="nucleotide sequence ID" value="NZ_MWIH01000007.1"/>
</dbReference>
<reference evidence="8 9" key="1">
    <citation type="submission" date="2017-02" db="EMBL/GenBank/DDBJ databases">
        <title>Draft genome of Saccharomonospora sp. 154.</title>
        <authorList>
            <person name="Alonso-Carmona G.S."/>
            <person name="De La Haba R."/>
            <person name="Vera-Gargallo B."/>
            <person name="Sandoval-Trujillo A.H."/>
            <person name="Ramirez-Duran N."/>
            <person name="Ventosa A."/>
        </authorList>
    </citation>
    <scope>NUCLEOTIDE SEQUENCE [LARGE SCALE GENOMIC DNA]</scope>
    <source>
        <strain evidence="8 9">LRS4.154</strain>
    </source>
</reference>
<name>A0A1V8ZZH1_SACPI</name>
<dbReference type="PANTHER" id="PTHR23427:SF2">
    <property type="entry name" value="SURFEIT LOCUS PROTEIN 1"/>
    <property type="match status" value="1"/>
</dbReference>
<feature type="transmembrane region" description="Helical" evidence="6">
    <location>
        <begin position="215"/>
        <end position="236"/>
    </location>
</feature>
<feature type="region of interest" description="Disordered" evidence="7">
    <location>
        <begin position="245"/>
        <end position="274"/>
    </location>
</feature>
<evidence type="ECO:0000313" key="8">
    <source>
        <dbReference type="EMBL" id="OQO90292.1"/>
    </source>
</evidence>
<dbReference type="AlphaFoldDB" id="A0A1V8ZZH1"/>
<proteinExistence type="inferred from homology"/>
<gene>
    <name evidence="8" type="ORF">B1813_17875</name>
</gene>
<dbReference type="PROSITE" id="PS50895">
    <property type="entry name" value="SURF1"/>
    <property type="match status" value="1"/>
</dbReference>